<accession>A0A9P4K9G0</accession>
<reference evidence="3" key="1">
    <citation type="journal article" date="2020" name="Stud. Mycol.">
        <title>101 Dothideomycetes genomes: A test case for predicting lifestyles and emergence of pathogens.</title>
        <authorList>
            <person name="Haridas S."/>
            <person name="Albert R."/>
            <person name="Binder M."/>
            <person name="Bloem J."/>
            <person name="LaButti K."/>
            <person name="Salamov A."/>
            <person name="Andreopoulos B."/>
            <person name="Baker S."/>
            <person name="Barry K."/>
            <person name="Bills G."/>
            <person name="Bluhm B."/>
            <person name="Cannon C."/>
            <person name="Castanera R."/>
            <person name="Culley D."/>
            <person name="Daum C."/>
            <person name="Ezra D."/>
            <person name="Gonzalez J."/>
            <person name="Henrissat B."/>
            <person name="Kuo A."/>
            <person name="Liang C."/>
            <person name="Lipzen A."/>
            <person name="Lutzoni F."/>
            <person name="Magnuson J."/>
            <person name="Mondo S."/>
            <person name="Nolan M."/>
            <person name="Ohm R."/>
            <person name="Pangilinan J."/>
            <person name="Park H.-J."/>
            <person name="Ramirez L."/>
            <person name="Alfaro M."/>
            <person name="Sun H."/>
            <person name="Tritt A."/>
            <person name="Yoshinaga Y."/>
            <person name="Zwiers L.-H."/>
            <person name="Turgeon B."/>
            <person name="Goodwin S."/>
            <person name="Spatafora J."/>
            <person name="Crous P."/>
            <person name="Grigoriev I."/>
        </authorList>
    </citation>
    <scope>NUCLEOTIDE SEQUENCE [LARGE SCALE GENOMIC DNA]</scope>
    <source>
        <strain evidence="3">CBS 304.66</strain>
    </source>
</reference>
<dbReference type="Proteomes" id="UP000800093">
    <property type="component" value="Unassembled WGS sequence"/>
</dbReference>
<dbReference type="EMBL" id="ML986610">
    <property type="protein sequence ID" value="KAF2265179.1"/>
    <property type="molecule type" value="Genomic_DNA"/>
</dbReference>
<evidence type="ECO:0000313" key="2">
    <source>
        <dbReference type="EMBL" id="KAF2265179.1"/>
    </source>
</evidence>
<feature type="region of interest" description="Disordered" evidence="1">
    <location>
        <begin position="1"/>
        <end position="47"/>
    </location>
</feature>
<feature type="compositionally biased region" description="Pro residues" evidence="1">
    <location>
        <begin position="1"/>
        <end position="12"/>
    </location>
</feature>
<name>A0A9P4K9G0_9PLEO</name>
<evidence type="ECO:0000313" key="3">
    <source>
        <dbReference type="Proteomes" id="UP000800093"/>
    </source>
</evidence>
<protein>
    <submittedName>
        <fullName evidence="2">Uncharacterized protein</fullName>
    </submittedName>
</protein>
<evidence type="ECO:0000256" key="1">
    <source>
        <dbReference type="SAM" id="MobiDB-lite"/>
    </source>
</evidence>
<feature type="compositionally biased region" description="Polar residues" evidence="1">
    <location>
        <begin position="17"/>
        <end position="29"/>
    </location>
</feature>
<organism evidence="2 3">
    <name type="scientific">Lojkania enalia</name>
    <dbReference type="NCBI Taxonomy" id="147567"/>
    <lineage>
        <taxon>Eukaryota</taxon>
        <taxon>Fungi</taxon>
        <taxon>Dikarya</taxon>
        <taxon>Ascomycota</taxon>
        <taxon>Pezizomycotina</taxon>
        <taxon>Dothideomycetes</taxon>
        <taxon>Pleosporomycetidae</taxon>
        <taxon>Pleosporales</taxon>
        <taxon>Pleosporales incertae sedis</taxon>
        <taxon>Lojkania</taxon>
    </lineage>
</organism>
<comment type="caution">
    <text evidence="2">The sequence shown here is derived from an EMBL/GenBank/DDBJ whole genome shotgun (WGS) entry which is preliminary data.</text>
</comment>
<proteinExistence type="predicted"/>
<gene>
    <name evidence="2" type="ORF">CC78DRAFT_543485</name>
</gene>
<dbReference type="AlphaFoldDB" id="A0A9P4K9G0"/>
<keyword evidence="3" id="KW-1185">Reference proteome</keyword>
<feature type="compositionally biased region" description="Basic and acidic residues" evidence="1">
    <location>
        <begin position="33"/>
        <end position="46"/>
    </location>
</feature>
<sequence>MSLQHPLPPRPPVRAWSSPSERPLSSTPMSLEPSREETPSIPEKPRPYPHLAPEIFRDAFKAWDLGCGFNKQTVQTLNYVEWLLLETTGHNWDNQMERSEHVYAALEALIFKFLKWHGCSHIEVTWDQYLGYYPLQSKCPMLPDWVLSRGVIIPVAAAWGIVSEVNPSEWEVKIPTHYTIPCDSIFFPDLALHFRHRTIIFE</sequence>